<name>A0ABR8R6Z3_9BACI</name>
<proteinExistence type="predicted"/>
<gene>
    <name evidence="1" type="ORF">H9650_04765</name>
</gene>
<dbReference type="Proteomes" id="UP000640786">
    <property type="component" value="Unassembled WGS sequence"/>
</dbReference>
<reference evidence="1 2" key="1">
    <citation type="submission" date="2020-08" db="EMBL/GenBank/DDBJ databases">
        <title>A Genomic Blueprint of the Chicken Gut Microbiome.</title>
        <authorList>
            <person name="Gilroy R."/>
            <person name="Ravi A."/>
            <person name="Getino M."/>
            <person name="Pursley I."/>
            <person name="Horton D.L."/>
            <person name="Alikhan N.-F."/>
            <person name="Baker D."/>
            <person name="Gharbi K."/>
            <person name="Hall N."/>
            <person name="Watson M."/>
            <person name="Adriaenssens E.M."/>
            <person name="Foster-Nyarko E."/>
            <person name="Jarju S."/>
            <person name="Secka A."/>
            <person name="Antonio M."/>
            <person name="Oren A."/>
            <person name="Chaudhuri R."/>
            <person name="La Ragione R.M."/>
            <person name="Hildebrand F."/>
            <person name="Pallen M.J."/>
        </authorList>
    </citation>
    <scope>NUCLEOTIDE SEQUENCE [LARGE SCALE GENOMIC DNA]</scope>
    <source>
        <strain evidence="1 2">Sa2BUA9</strain>
    </source>
</reference>
<comment type="caution">
    <text evidence="1">The sequence shown here is derived from an EMBL/GenBank/DDBJ whole genome shotgun (WGS) entry which is preliminary data.</text>
</comment>
<dbReference type="EMBL" id="JACSQO010000002">
    <property type="protein sequence ID" value="MBD7943422.1"/>
    <property type="molecule type" value="Genomic_DNA"/>
</dbReference>
<evidence type="ECO:0000313" key="1">
    <source>
        <dbReference type="EMBL" id="MBD7943422.1"/>
    </source>
</evidence>
<dbReference type="InterPro" id="IPR025906">
    <property type="entry name" value="YjfB_motility"/>
</dbReference>
<keyword evidence="2" id="KW-1185">Reference proteome</keyword>
<protein>
    <submittedName>
        <fullName evidence="1">Motility protein</fullName>
    </submittedName>
</protein>
<dbReference type="RefSeq" id="WP_151113387.1">
    <property type="nucleotide sequence ID" value="NZ_JACSQO010000002.1"/>
</dbReference>
<evidence type="ECO:0000313" key="2">
    <source>
        <dbReference type="Proteomes" id="UP000640786"/>
    </source>
</evidence>
<sequence>MDINSIMSSQLAQLQQTVQMSVLKNALNMETVAAVTMLEDMPQPASHPFKGTVVDVQA</sequence>
<dbReference type="Pfam" id="PF14070">
    <property type="entry name" value="YjfB_motility"/>
    <property type="match status" value="1"/>
</dbReference>
<organism evidence="1 2">
    <name type="scientific">Psychrobacillus faecigallinarum</name>
    <dbReference type="NCBI Taxonomy" id="2762235"/>
    <lineage>
        <taxon>Bacteria</taxon>
        <taxon>Bacillati</taxon>
        <taxon>Bacillota</taxon>
        <taxon>Bacilli</taxon>
        <taxon>Bacillales</taxon>
        <taxon>Bacillaceae</taxon>
        <taxon>Psychrobacillus</taxon>
    </lineage>
</organism>
<accession>A0ABR8R6Z3</accession>